<evidence type="ECO:0000256" key="3">
    <source>
        <dbReference type="ARBA" id="ARBA00022833"/>
    </source>
</evidence>
<keyword evidence="3" id="KW-0862">Zinc</keyword>
<dbReference type="SUPFAM" id="SSF51316">
    <property type="entry name" value="Mss4-like"/>
    <property type="match status" value="1"/>
</dbReference>
<reference evidence="8 9" key="1">
    <citation type="submission" date="2020-08" db="EMBL/GenBank/DDBJ databases">
        <title>Genomic Encyclopedia of Type Strains, Phase IV (KMG-V): Genome sequencing to study the core and pangenomes of soil and plant-associated prokaryotes.</title>
        <authorList>
            <person name="Whitman W."/>
        </authorList>
    </citation>
    <scope>NUCLEOTIDE SEQUENCE [LARGE SCALE GENOMIC DNA]</scope>
    <source>
        <strain evidence="6 9">SEMIA 444</strain>
        <strain evidence="5 8">SEMIA 448</strain>
        <strain evidence="7 10">SEMIA 452</strain>
    </source>
</reference>
<dbReference type="AlphaFoldDB" id="A0A7W6SAI8"/>
<feature type="domain" description="CENP-V/GFA" evidence="4">
    <location>
        <begin position="5"/>
        <end position="47"/>
    </location>
</feature>
<protein>
    <recommendedName>
        <fullName evidence="4">CENP-V/GFA domain-containing protein</fullName>
    </recommendedName>
</protein>
<accession>A0A7W6SAI8</accession>
<evidence type="ECO:0000256" key="1">
    <source>
        <dbReference type="ARBA" id="ARBA00005495"/>
    </source>
</evidence>
<dbReference type="Gene3D" id="3.90.1590.10">
    <property type="entry name" value="glutathione-dependent formaldehyde- activating enzyme (gfa)"/>
    <property type="match status" value="1"/>
</dbReference>
<dbReference type="InterPro" id="IPR006913">
    <property type="entry name" value="CENP-V/GFA"/>
</dbReference>
<proteinExistence type="inferred from homology"/>
<dbReference type="Pfam" id="PF04828">
    <property type="entry name" value="GFA"/>
    <property type="match status" value="1"/>
</dbReference>
<dbReference type="InterPro" id="IPR011057">
    <property type="entry name" value="Mss4-like_sf"/>
</dbReference>
<name>A0A7W6SAI8_9HYPH</name>
<evidence type="ECO:0000313" key="9">
    <source>
        <dbReference type="Proteomes" id="UP000524535"/>
    </source>
</evidence>
<keyword evidence="2" id="KW-0479">Metal-binding</keyword>
<sequence length="65" mass="7562">MWARYHFCPDCGSTVYYENEDTPGVYAIPVGAFADPNFPAPQRSIYEIRMHLWTDVKGDAIHRER</sequence>
<evidence type="ECO:0000259" key="4">
    <source>
        <dbReference type="Pfam" id="PF04828"/>
    </source>
</evidence>
<organism evidence="5 8">
    <name type="scientific">Aliirhizobium cellulosilyticum</name>
    <dbReference type="NCBI Taxonomy" id="393664"/>
    <lineage>
        <taxon>Bacteria</taxon>
        <taxon>Pseudomonadati</taxon>
        <taxon>Pseudomonadota</taxon>
        <taxon>Alphaproteobacteria</taxon>
        <taxon>Hyphomicrobiales</taxon>
        <taxon>Rhizobiaceae</taxon>
        <taxon>Aliirhizobium</taxon>
    </lineage>
</organism>
<dbReference type="EMBL" id="JACIGW010000003">
    <property type="protein sequence ID" value="MBB4349470.1"/>
    <property type="molecule type" value="Genomic_DNA"/>
</dbReference>
<evidence type="ECO:0000313" key="6">
    <source>
        <dbReference type="EMBL" id="MBB4412308.1"/>
    </source>
</evidence>
<evidence type="ECO:0000313" key="8">
    <source>
        <dbReference type="Proteomes" id="UP000520770"/>
    </source>
</evidence>
<comment type="similarity">
    <text evidence="1">Belongs to the Gfa family.</text>
</comment>
<dbReference type="EMBL" id="JACIHM010000003">
    <property type="protein sequence ID" value="MBB4446939.1"/>
    <property type="molecule type" value="Genomic_DNA"/>
</dbReference>
<evidence type="ECO:0000313" key="5">
    <source>
        <dbReference type="EMBL" id="MBB4349470.1"/>
    </source>
</evidence>
<dbReference type="Proteomes" id="UP000576087">
    <property type="component" value="Unassembled WGS sequence"/>
</dbReference>
<gene>
    <name evidence="6" type="ORF">GGE31_002821</name>
    <name evidence="5" type="ORF">GGE33_003232</name>
    <name evidence="7" type="ORF">GGE35_002761</name>
</gene>
<dbReference type="GO" id="GO:0016846">
    <property type="term" value="F:carbon-sulfur lyase activity"/>
    <property type="evidence" value="ECO:0007669"/>
    <property type="project" value="InterPro"/>
</dbReference>
<evidence type="ECO:0000313" key="7">
    <source>
        <dbReference type="EMBL" id="MBB4446939.1"/>
    </source>
</evidence>
<keyword evidence="9" id="KW-1185">Reference proteome</keyword>
<evidence type="ECO:0000256" key="2">
    <source>
        <dbReference type="ARBA" id="ARBA00022723"/>
    </source>
</evidence>
<dbReference type="Proteomes" id="UP000524535">
    <property type="component" value="Unassembled WGS sequence"/>
</dbReference>
<dbReference type="Proteomes" id="UP000520770">
    <property type="component" value="Unassembled WGS sequence"/>
</dbReference>
<dbReference type="GO" id="GO:0046872">
    <property type="term" value="F:metal ion binding"/>
    <property type="evidence" value="ECO:0007669"/>
    <property type="project" value="UniProtKB-KW"/>
</dbReference>
<evidence type="ECO:0000313" key="10">
    <source>
        <dbReference type="Proteomes" id="UP000576087"/>
    </source>
</evidence>
<comment type="caution">
    <text evidence="5">The sequence shown here is derived from an EMBL/GenBank/DDBJ whole genome shotgun (WGS) entry which is preliminary data.</text>
</comment>
<dbReference type="EMBL" id="JACIGY010000003">
    <property type="protein sequence ID" value="MBB4412308.1"/>
    <property type="molecule type" value="Genomic_DNA"/>
</dbReference>